<gene>
    <name evidence="1" type="ORF">FNH09_33535</name>
</gene>
<dbReference type="GO" id="GO:0016787">
    <property type="term" value="F:hydrolase activity"/>
    <property type="evidence" value="ECO:0007669"/>
    <property type="project" value="UniProtKB-KW"/>
</dbReference>
<evidence type="ECO:0000313" key="1">
    <source>
        <dbReference type="EMBL" id="MPY35977.1"/>
    </source>
</evidence>
<sequence>MESRCVILDIGGVLEITPRTGWLDRWDERLGLPAGSAGRRLDDVWRAGAVGAISEKEVRAQVGARLGLDAVQVESLMADLWAEYLGTPNVELIQYVRGLRSRCRLGILSNSFVGARELETASYQFDELVEQIVYSHEIGVCKPDLRAFEMTCARLEVRSRDCLFIDDCNVNVEAARAAGMQAHLFEDNEQTFARIAAHLAGAASLDNPLEAARQT</sequence>
<dbReference type="RefSeq" id="WP_152893666.1">
    <property type="nucleotide sequence ID" value="NZ_VJZD01000189.1"/>
</dbReference>
<dbReference type="InterPro" id="IPR036412">
    <property type="entry name" value="HAD-like_sf"/>
</dbReference>
<keyword evidence="1" id="KW-0378">Hydrolase</keyword>
<dbReference type="Pfam" id="PF00702">
    <property type="entry name" value="Hydrolase"/>
    <property type="match status" value="1"/>
</dbReference>
<reference evidence="1 2" key="1">
    <citation type="submission" date="2019-07" db="EMBL/GenBank/DDBJ databases">
        <title>New species of Amycolatopsis and Streptomyces.</title>
        <authorList>
            <person name="Duangmal K."/>
            <person name="Teo W.F.A."/>
            <person name="Lipun K."/>
        </authorList>
    </citation>
    <scope>NUCLEOTIDE SEQUENCE [LARGE SCALE GENOMIC DNA]</scope>
    <source>
        <strain evidence="1 2">NBRC 109810</strain>
    </source>
</reference>
<dbReference type="Proteomes" id="UP000325849">
    <property type="component" value="Unassembled WGS sequence"/>
</dbReference>
<dbReference type="InterPro" id="IPR006439">
    <property type="entry name" value="HAD-SF_hydro_IA"/>
</dbReference>
<dbReference type="EMBL" id="VJZD01000189">
    <property type="protein sequence ID" value="MPY35977.1"/>
    <property type="molecule type" value="Genomic_DNA"/>
</dbReference>
<dbReference type="PANTHER" id="PTHR43611:SF3">
    <property type="entry name" value="FLAVIN MONONUCLEOTIDE HYDROLASE 1, CHLOROPLATIC"/>
    <property type="match status" value="1"/>
</dbReference>
<dbReference type="OrthoDB" id="9797415at2"/>
<dbReference type="NCBIfam" id="TIGR01509">
    <property type="entry name" value="HAD-SF-IA-v3"/>
    <property type="match status" value="1"/>
</dbReference>
<name>A0A5N8VL36_9ACTN</name>
<comment type="caution">
    <text evidence="1">The sequence shown here is derived from an EMBL/GenBank/DDBJ whole genome shotgun (WGS) entry which is preliminary data.</text>
</comment>
<dbReference type="InterPro" id="IPR023214">
    <property type="entry name" value="HAD_sf"/>
</dbReference>
<accession>A0A5N8VL36</accession>
<dbReference type="InterPro" id="IPR023198">
    <property type="entry name" value="PGP-like_dom2"/>
</dbReference>
<evidence type="ECO:0000313" key="2">
    <source>
        <dbReference type="Proteomes" id="UP000325849"/>
    </source>
</evidence>
<dbReference type="AlphaFoldDB" id="A0A5N8VL36"/>
<dbReference type="SUPFAM" id="SSF56784">
    <property type="entry name" value="HAD-like"/>
    <property type="match status" value="1"/>
</dbReference>
<proteinExistence type="predicted"/>
<dbReference type="Gene3D" id="1.10.150.240">
    <property type="entry name" value="Putative phosphatase, domain 2"/>
    <property type="match status" value="1"/>
</dbReference>
<keyword evidence="2" id="KW-1185">Reference proteome</keyword>
<protein>
    <submittedName>
        <fullName evidence="1">HAD-IA family hydrolase</fullName>
    </submittedName>
</protein>
<organism evidence="1 2">
    <name type="scientific">Streptomyces adustus</name>
    <dbReference type="NCBI Taxonomy" id="1609272"/>
    <lineage>
        <taxon>Bacteria</taxon>
        <taxon>Bacillati</taxon>
        <taxon>Actinomycetota</taxon>
        <taxon>Actinomycetes</taxon>
        <taxon>Kitasatosporales</taxon>
        <taxon>Streptomycetaceae</taxon>
        <taxon>Streptomyces</taxon>
    </lineage>
</organism>
<dbReference type="PANTHER" id="PTHR43611">
    <property type="entry name" value="ALPHA-D-GLUCOSE 1-PHOSPHATE PHOSPHATASE"/>
    <property type="match status" value="1"/>
</dbReference>
<dbReference type="Gene3D" id="3.40.50.1000">
    <property type="entry name" value="HAD superfamily/HAD-like"/>
    <property type="match status" value="1"/>
</dbReference>